<name>X1AQJ2_9ZZZZ</name>
<accession>X1AQJ2</accession>
<protein>
    <submittedName>
        <fullName evidence="2">Uncharacterized protein</fullName>
    </submittedName>
</protein>
<dbReference type="SUPFAM" id="SSF158446">
    <property type="entry name" value="IVS-encoded protein-like"/>
    <property type="match status" value="1"/>
</dbReference>
<comment type="caution">
    <text evidence="2">The sequence shown here is derived from an EMBL/GenBank/DDBJ whole genome shotgun (WGS) entry which is preliminary data.</text>
</comment>
<evidence type="ECO:0000256" key="1">
    <source>
        <dbReference type="SAM" id="Phobius"/>
    </source>
</evidence>
<organism evidence="2">
    <name type="scientific">marine sediment metagenome</name>
    <dbReference type="NCBI Taxonomy" id="412755"/>
    <lineage>
        <taxon>unclassified sequences</taxon>
        <taxon>metagenomes</taxon>
        <taxon>ecological metagenomes</taxon>
    </lineage>
</organism>
<evidence type="ECO:0000313" key="2">
    <source>
        <dbReference type="EMBL" id="GAG62161.1"/>
    </source>
</evidence>
<dbReference type="InterPro" id="IPR036583">
    <property type="entry name" value="23S_rRNA_IVS_sf"/>
</dbReference>
<keyword evidence="1" id="KW-1133">Transmembrane helix</keyword>
<gene>
    <name evidence="2" type="ORF">S01H4_20186</name>
</gene>
<feature type="transmembrane region" description="Helical" evidence="1">
    <location>
        <begin position="39"/>
        <end position="57"/>
    </location>
</feature>
<dbReference type="EMBL" id="BART01009056">
    <property type="protein sequence ID" value="GAG62161.1"/>
    <property type="molecule type" value="Genomic_DNA"/>
</dbReference>
<reference evidence="2" key="1">
    <citation type="journal article" date="2014" name="Front. Microbiol.">
        <title>High frequency of phylogenetically diverse reductive dehalogenase-homologous genes in deep subseafloor sedimentary metagenomes.</title>
        <authorList>
            <person name="Kawai M."/>
            <person name="Futagami T."/>
            <person name="Toyoda A."/>
            <person name="Takaki Y."/>
            <person name="Nishi S."/>
            <person name="Hori S."/>
            <person name="Arai W."/>
            <person name="Tsubouchi T."/>
            <person name="Morono Y."/>
            <person name="Uchiyama I."/>
            <person name="Ito T."/>
            <person name="Fujiyama A."/>
            <person name="Inagaki F."/>
            <person name="Takami H."/>
        </authorList>
    </citation>
    <scope>NUCLEOTIDE SEQUENCE</scope>
    <source>
        <strain evidence="2">Expedition CK06-06</strain>
    </source>
</reference>
<keyword evidence="1" id="KW-0812">Transmembrane</keyword>
<proteinExistence type="predicted"/>
<dbReference type="AlphaFoldDB" id="X1AQJ2"/>
<dbReference type="Gene3D" id="1.20.1440.60">
    <property type="entry name" value="23S rRNA-intervening sequence"/>
    <property type="match status" value="1"/>
</dbReference>
<keyword evidence="1" id="KW-0472">Membrane</keyword>
<sequence>MKDILKTKPKHFTDLLVWQKSHKLFVNVYKEFENFPHKVGISIIVVFILGGAARSVASM</sequence>